<dbReference type="AlphaFoldDB" id="A0A0A9AXL6"/>
<evidence type="ECO:0000313" key="2">
    <source>
        <dbReference type="EMBL" id="JAD55881.1"/>
    </source>
</evidence>
<protein>
    <submittedName>
        <fullName evidence="2">Uncharacterized protein</fullName>
    </submittedName>
</protein>
<name>A0A0A9AXL6_ARUDO</name>
<evidence type="ECO:0000256" key="1">
    <source>
        <dbReference type="SAM" id="MobiDB-lite"/>
    </source>
</evidence>
<feature type="region of interest" description="Disordered" evidence="1">
    <location>
        <begin position="42"/>
        <end position="62"/>
    </location>
</feature>
<accession>A0A0A9AXL6</accession>
<organism evidence="2">
    <name type="scientific">Arundo donax</name>
    <name type="common">Giant reed</name>
    <name type="synonym">Donax arundinaceus</name>
    <dbReference type="NCBI Taxonomy" id="35708"/>
    <lineage>
        <taxon>Eukaryota</taxon>
        <taxon>Viridiplantae</taxon>
        <taxon>Streptophyta</taxon>
        <taxon>Embryophyta</taxon>
        <taxon>Tracheophyta</taxon>
        <taxon>Spermatophyta</taxon>
        <taxon>Magnoliopsida</taxon>
        <taxon>Liliopsida</taxon>
        <taxon>Poales</taxon>
        <taxon>Poaceae</taxon>
        <taxon>PACMAD clade</taxon>
        <taxon>Arundinoideae</taxon>
        <taxon>Arundineae</taxon>
        <taxon>Arundo</taxon>
    </lineage>
</organism>
<proteinExistence type="predicted"/>
<dbReference type="EMBL" id="GBRH01242014">
    <property type="protein sequence ID" value="JAD55881.1"/>
    <property type="molecule type" value="Transcribed_RNA"/>
</dbReference>
<sequence length="62" mass="7223">MKQKQYKVNTRTKGEREQKIKVKNQEVFEDSGPYAHAKMERRALPNGMPTGKGYHFSGKRAR</sequence>
<reference evidence="2" key="1">
    <citation type="submission" date="2014-09" db="EMBL/GenBank/DDBJ databases">
        <authorList>
            <person name="Magalhaes I.L.F."/>
            <person name="Oliveira U."/>
            <person name="Santos F.R."/>
            <person name="Vidigal T.H.D.A."/>
            <person name="Brescovit A.D."/>
            <person name="Santos A.J."/>
        </authorList>
    </citation>
    <scope>NUCLEOTIDE SEQUENCE</scope>
    <source>
        <tissue evidence="2">Shoot tissue taken approximately 20 cm above the soil surface</tissue>
    </source>
</reference>
<reference evidence="2" key="2">
    <citation type="journal article" date="2015" name="Data Brief">
        <title>Shoot transcriptome of the giant reed, Arundo donax.</title>
        <authorList>
            <person name="Barrero R.A."/>
            <person name="Guerrero F.D."/>
            <person name="Moolhuijzen P."/>
            <person name="Goolsby J.A."/>
            <person name="Tidwell J."/>
            <person name="Bellgard S.E."/>
            <person name="Bellgard M.I."/>
        </authorList>
    </citation>
    <scope>NUCLEOTIDE SEQUENCE</scope>
    <source>
        <tissue evidence="2">Shoot tissue taken approximately 20 cm above the soil surface</tissue>
    </source>
</reference>